<dbReference type="Proteomes" id="UP001565368">
    <property type="component" value="Unassembled WGS sequence"/>
</dbReference>
<evidence type="ECO:0000313" key="2">
    <source>
        <dbReference type="Proteomes" id="UP001565368"/>
    </source>
</evidence>
<sequence length="360" mass="40111">MGNTTSATHPGASPGQLLVHIPHVLERILRSADRATLATCLRVNTRLFHAAGAFLYHTVRVDTDASISALFLGAVCIHRARRRPGHCARCEEWRMCTYPTSLKGELLAKVRVLSLGSHSTSACLSYGAAASLLTRLEVLRLVRAPKDVRSLARACRYHRVCRFLTSTKPAKLVIRNASAHSMRKFLHGLPGHTPAEVVWVVSRSRRRFPRDKGFPGRSCGPGGSVKIVFDDSWELWREEDLAVIDRDTPPQVSSEFLHPADVVSALLAARNVRPACDVTVYGLESVLLTDHWRIEPTEGDYARWLRSVPMDIVRDALPWPGARSSSEHVEGAEILFKTLEEYASGAGRRWELDDGWDELR</sequence>
<name>A0ABR3Q0G2_9TREE</name>
<evidence type="ECO:0008006" key="3">
    <source>
        <dbReference type="Google" id="ProtNLM"/>
    </source>
</evidence>
<protein>
    <recommendedName>
        <fullName evidence="3">F-box domain-containing protein</fullName>
    </recommendedName>
</protein>
<dbReference type="GeneID" id="95985887"/>
<comment type="caution">
    <text evidence="1">The sequence shown here is derived from an EMBL/GenBank/DDBJ whole genome shotgun (WGS) entry which is preliminary data.</text>
</comment>
<evidence type="ECO:0000313" key="1">
    <source>
        <dbReference type="EMBL" id="KAL1408047.1"/>
    </source>
</evidence>
<dbReference type="EMBL" id="JBBXJM010000004">
    <property type="protein sequence ID" value="KAL1408047.1"/>
    <property type="molecule type" value="Genomic_DNA"/>
</dbReference>
<organism evidence="1 2">
    <name type="scientific">Vanrija albida</name>
    <dbReference type="NCBI Taxonomy" id="181172"/>
    <lineage>
        <taxon>Eukaryota</taxon>
        <taxon>Fungi</taxon>
        <taxon>Dikarya</taxon>
        <taxon>Basidiomycota</taxon>
        <taxon>Agaricomycotina</taxon>
        <taxon>Tremellomycetes</taxon>
        <taxon>Trichosporonales</taxon>
        <taxon>Trichosporonaceae</taxon>
        <taxon>Vanrija</taxon>
    </lineage>
</organism>
<accession>A0ABR3Q0G2</accession>
<gene>
    <name evidence="1" type="ORF">Q8F55_004844</name>
</gene>
<keyword evidence="2" id="KW-1185">Reference proteome</keyword>
<dbReference type="RefSeq" id="XP_069207991.1">
    <property type="nucleotide sequence ID" value="XM_069353349.1"/>
</dbReference>
<proteinExistence type="predicted"/>
<reference evidence="1 2" key="1">
    <citation type="submission" date="2023-08" db="EMBL/GenBank/DDBJ databases">
        <title>Annotated Genome Sequence of Vanrija albida AlHP1.</title>
        <authorList>
            <person name="Herzog R."/>
        </authorList>
    </citation>
    <scope>NUCLEOTIDE SEQUENCE [LARGE SCALE GENOMIC DNA]</scope>
    <source>
        <strain evidence="1 2">AlHP1</strain>
    </source>
</reference>